<accession>A0A427YXN8</accession>
<keyword evidence="2" id="KW-1185">Reference proteome</keyword>
<comment type="caution">
    <text evidence="1">The sequence shown here is derived from an EMBL/GenBank/DDBJ whole genome shotgun (WGS) entry which is preliminary data.</text>
</comment>
<sequence>MFYVHFFMLGHPDAREYHGAAIPPQLFRGNLAHRPNKDLTRWHTFNAPRLIFEIFRRAWRSMMLERNLTGALILKLNIRLNPAKFKILALEMIQTNGLRMLGTCVGAHSVRERFLLAKIDHEAATVAKLINLPHQHALLVLRVGLRRPTDHPEATLISLPIKMGILSYKRVAPHTYTASEAADDSLTPILTPEATYHSTPTLPGAKSSLRLTDFEGGAALQLRILAGERKAHCTNCGEANFFGHPRGLASAEAMACGPARGCQTASVCSGAELSGRRM</sequence>
<reference evidence="1 2" key="1">
    <citation type="submission" date="2018-11" db="EMBL/GenBank/DDBJ databases">
        <title>Genome sequence of Saitozyma podzolica DSM 27192.</title>
        <authorList>
            <person name="Aliyu H."/>
            <person name="Gorte O."/>
            <person name="Ochsenreither K."/>
        </authorList>
    </citation>
    <scope>NUCLEOTIDE SEQUENCE [LARGE SCALE GENOMIC DNA]</scope>
    <source>
        <strain evidence="1 2">DSM 27192</strain>
    </source>
</reference>
<dbReference type="EMBL" id="RSCD01000001">
    <property type="protein sequence ID" value="RSH95842.1"/>
    <property type="molecule type" value="Genomic_DNA"/>
</dbReference>
<gene>
    <name evidence="1" type="ORF">EHS25_000935</name>
</gene>
<proteinExistence type="predicted"/>
<dbReference type="STRING" id="1890683.A0A427YXN8"/>
<dbReference type="AlphaFoldDB" id="A0A427YXN8"/>
<dbReference type="Proteomes" id="UP000279259">
    <property type="component" value="Unassembled WGS sequence"/>
</dbReference>
<name>A0A427YXN8_9TREE</name>
<evidence type="ECO:0000313" key="1">
    <source>
        <dbReference type="EMBL" id="RSH95842.1"/>
    </source>
</evidence>
<organism evidence="1 2">
    <name type="scientific">Saitozyma podzolica</name>
    <dbReference type="NCBI Taxonomy" id="1890683"/>
    <lineage>
        <taxon>Eukaryota</taxon>
        <taxon>Fungi</taxon>
        <taxon>Dikarya</taxon>
        <taxon>Basidiomycota</taxon>
        <taxon>Agaricomycotina</taxon>
        <taxon>Tremellomycetes</taxon>
        <taxon>Tremellales</taxon>
        <taxon>Trimorphomycetaceae</taxon>
        <taxon>Saitozyma</taxon>
    </lineage>
</organism>
<protein>
    <submittedName>
        <fullName evidence="1">Uncharacterized protein</fullName>
    </submittedName>
</protein>
<dbReference type="OrthoDB" id="2575404at2759"/>
<evidence type="ECO:0000313" key="2">
    <source>
        <dbReference type="Proteomes" id="UP000279259"/>
    </source>
</evidence>